<evidence type="ECO:0000313" key="3">
    <source>
        <dbReference type="Proteomes" id="UP001153076"/>
    </source>
</evidence>
<evidence type="ECO:0000256" key="1">
    <source>
        <dbReference type="SAM" id="MobiDB-lite"/>
    </source>
</evidence>
<sequence>MGSSPQCLLKDKLGRIRPLENKLMLILSTFANLFRLRSRVSAAGRSCSDSSIRIKPLHAQDTNVRRASLPSDESHPAQWREREGERGSRSLIGHRGLGFEHGLRKPPTPHSPAAGCSLLGFSHASVPVPVGSLCAGISVVSDRSLAGVSPDFRRRTVSDSLFQGQPGSGVGFDDVNSDEPFPPWVGVLLSPFHPVLI</sequence>
<feature type="compositionally biased region" description="Basic and acidic residues" evidence="1">
    <location>
        <begin position="72"/>
        <end position="88"/>
    </location>
</feature>
<accession>A0A9Q1KKK3</accession>
<organism evidence="2 3">
    <name type="scientific">Carnegiea gigantea</name>
    <dbReference type="NCBI Taxonomy" id="171969"/>
    <lineage>
        <taxon>Eukaryota</taxon>
        <taxon>Viridiplantae</taxon>
        <taxon>Streptophyta</taxon>
        <taxon>Embryophyta</taxon>
        <taxon>Tracheophyta</taxon>
        <taxon>Spermatophyta</taxon>
        <taxon>Magnoliopsida</taxon>
        <taxon>eudicotyledons</taxon>
        <taxon>Gunneridae</taxon>
        <taxon>Pentapetalae</taxon>
        <taxon>Caryophyllales</taxon>
        <taxon>Cactineae</taxon>
        <taxon>Cactaceae</taxon>
        <taxon>Cactoideae</taxon>
        <taxon>Echinocereeae</taxon>
        <taxon>Carnegiea</taxon>
    </lineage>
</organism>
<gene>
    <name evidence="2" type="ORF">Cgig2_022578</name>
</gene>
<feature type="region of interest" description="Disordered" evidence="1">
    <location>
        <begin position="59"/>
        <end position="91"/>
    </location>
</feature>
<comment type="caution">
    <text evidence="2">The sequence shown here is derived from an EMBL/GenBank/DDBJ whole genome shotgun (WGS) entry which is preliminary data.</text>
</comment>
<evidence type="ECO:0000313" key="2">
    <source>
        <dbReference type="EMBL" id="KAJ8445058.1"/>
    </source>
</evidence>
<reference evidence="2" key="1">
    <citation type="submission" date="2022-04" db="EMBL/GenBank/DDBJ databases">
        <title>Carnegiea gigantea Genome sequencing and assembly v2.</title>
        <authorList>
            <person name="Copetti D."/>
            <person name="Sanderson M.J."/>
            <person name="Burquez A."/>
            <person name="Wojciechowski M.F."/>
        </authorList>
    </citation>
    <scope>NUCLEOTIDE SEQUENCE</scope>
    <source>
        <strain evidence="2">SGP5-SGP5p</strain>
        <tissue evidence="2">Aerial part</tissue>
    </source>
</reference>
<name>A0A9Q1KKK3_9CARY</name>
<dbReference type="OrthoDB" id="3512845at2759"/>
<protein>
    <submittedName>
        <fullName evidence="2">Uncharacterized protein</fullName>
    </submittedName>
</protein>
<dbReference type="Proteomes" id="UP001153076">
    <property type="component" value="Unassembled WGS sequence"/>
</dbReference>
<proteinExistence type="predicted"/>
<keyword evidence="3" id="KW-1185">Reference proteome</keyword>
<dbReference type="AlphaFoldDB" id="A0A9Q1KKK3"/>
<dbReference type="EMBL" id="JAKOGI010000081">
    <property type="protein sequence ID" value="KAJ8445058.1"/>
    <property type="molecule type" value="Genomic_DNA"/>
</dbReference>